<keyword evidence="4" id="KW-0472">Membrane</keyword>
<dbReference type="Pfam" id="PF07886">
    <property type="entry name" value="BA14K"/>
    <property type="match status" value="2"/>
</dbReference>
<dbReference type="InterPro" id="IPR012413">
    <property type="entry name" value="BA14K"/>
</dbReference>
<proteinExistence type="inferred from homology"/>
<name>A0A7W6ZXW4_9HYPH</name>
<evidence type="ECO:0000256" key="4">
    <source>
        <dbReference type="ARBA" id="ARBA00022475"/>
    </source>
</evidence>
<dbReference type="OrthoDB" id="8117189at2"/>
<evidence type="ECO:0000256" key="3">
    <source>
        <dbReference type="ARBA" id="ARBA00020552"/>
    </source>
</evidence>
<comment type="caution">
    <text evidence="8">The sequence shown here is derived from an EMBL/GenBank/DDBJ whole genome shotgun (WGS) entry which is preliminary data.</text>
</comment>
<keyword evidence="9" id="KW-1185">Reference proteome</keyword>
<dbReference type="Proteomes" id="UP000543836">
    <property type="component" value="Unassembled WGS sequence"/>
</dbReference>
<dbReference type="EMBL" id="JACIIG010000016">
    <property type="protein sequence ID" value="MBB4570788.1"/>
    <property type="molecule type" value="Genomic_DNA"/>
</dbReference>
<reference evidence="8 9" key="1">
    <citation type="submission" date="2020-08" db="EMBL/GenBank/DDBJ databases">
        <title>Genomic Encyclopedia of Type Strains, Phase IV (KMG-V): Genome sequencing to study the core and pangenomes of soil and plant-associated prokaryotes.</title>
        <authorList>
            <person name="Whitman W."/>
        </authorList>
    </citation>
    <scope>NUCLEOTIDE SEQUENCE [LARGE SCALE GENOMIC DNA]</scope>
    <source>
        <strain evidence="8 9">SEMIA 492</strain>
    </source>
</reference>
<organism evidence="8 9">
    <name type="scientific">Rhizobium leucaenae</name>
    <dbReference type="NCBI Taxonomy" id="29450"/>
    <lineage>
        <taxon>Bacteria</taxon>
        <taxon>Pseudomonadati</taxon>
        <taxon>Pseudomonadota</taxon>
        <taxon>Alphaproteobacteria</taxon>
        <taxon>Hyphomicrobiales</taxon>
        <taxon>Rhizobiaceae</taxon>
        <taxon>Rhizobium/Agrobacterium group</taxon>
        <taxon>Rhizobium</taxon>
    </lineage>
</organism>
<comment type="subcellular location">
    <subcellularLocation>
        <location evidence="1">Membrane</location>
        <topology evidence="1">Single-pass membrane protein</topology>
    </subcellularLocation>
</comment>
<evidence type="ECO:0000256" key="6">
    <source>
        <dbReference type="ARBA" id="ARBA00025321"/>
    </source>
</evidence>
<evidence type="ECO:0000313" key="9">
    <source>
        <dbReference type="Proteomes" id="UP000543836"/>
    </source>
</evidence>
<dbReference type="AlphaFoldDB" id="A0A7W6ZXW4"/>
<comment type="function">
    <text evidence="6">Has immunoglobulin-binding and hemagglutination properties, and can bind to mannose. Essential for virulence. May be involved in LPS biosynthesis or polysaccharide transport.</text>
</comment>
<feature type="compositionally biased region" description="Polar residues" evidence="7">
    <location>
        <begin position="126"/>
        <end position="137"/>
    </location>
</feature>
<evidence type="ECO:0000256" key="5">
    <source>
        <dbReference type="ARBA" id="ARBA00022734"/>
    </source>
</evidence>
<keyword evidence="5" id="KW-0430">Lectin</keyword>
<protein>
    <recommendedName>
        <fullName evidence="3">Lectin-like protein BA14k</fullName>
    </recommendedName>
</protein>
<feature type="region of interest" description="Disordered" evidence="7">
    <location>
        <begin position="126"/>
        <end position="152"/>
    </location>
</feature>
<evidence type="ECO:0000313" key="8">
    <source>
        <dbReference type="EMBL" id="MBB4570788.1"/>
    </source>
</evidence>
<dbReference type="GO" id="GO:0016020">
    <property type="term" value="C:membrane"/>
    <property type="evidence" value="ECO:0007669"/>
    <property type="project" value="UniProtKB-SubCell"/>
</dbReference>
<dbReference type="PROSITE" id="PS51257">
    <property type="entry name" value="PROKAR_LIPOPROTEIN"/>
    <property type="match status" value="1"/>
</dbReference>
<dbReference type="RefSeq" id="WP_051264196.1">
    <property type="nucleotide sequence ID" value="NZ_JACIIG010000016.1"/>
</dbReference>
<gene>
    <name evidence="8" type="ORF">GGE60_004945</name>
</gene>
<keyword evidence="4" id="KW-1003">Cell membrane</keyword>
<sequence length="196" mass="21521">MKAIASVAFGIASAVGACVAVASLASYVIAEPERHSFANLAAPDLWTTEPRRIDPSAQHYERLPPLYSTYVTNAPALKIADASKELQPIPANVVQQKPWLSAEHIQWCARRYRSFDPATNSYRSYSGQVRHCTSPSDVAQPDEGPQAGPPISAQAADWCASRYRSYRREDNTYQSFDGPRRACQPPDQTGAVIAIR</sequence>
<evidence type="ECO:0000256" key="7">
    <source>
        <dbReference type="SAM" id="MobiDB-lite"/>
    </source>
</evidence>
<dbReference type="GO" id="GO:0030246">
    <property type="term" value="F:carbohydrate binding"/>
    <property type="evidence" value="ECO:0007669"/>
    <property type="project" value="UniProtKB-KW"/>
</dbReference>
<accession>A0A7W6ZXW4</accession>
<evidence type="ECO:0000256" key="1">
    <source>
        <dbReference type="ARBA" id="ARBA00004167"/>
    </source>
</evidence>
<comment type="similarity">
    <text evidence="2">Belongs to the BA14k family.</text>
</comment>
<evidence type="ECO:0000256" key="2">
    <source>
        <dbReference type="ARBA" id="ARBA00010270"/>
    </source>
</evidence>